<gene>
    <name evidence="2" type="ORF">QV13_14990</name>
</gene>
<dbReference type="Pfam" id="PF20376">
    <property type="entry name" value="DUF6671"/>
    <property type="match status" value="1"/>
</dbReference>
<comment type="caution">
    <text evidence="2">The sequence shown here is derived from an EMBL/GenBank/DDBJ whole genome shotgun (WGS) entry which is preliminary data.</text>
</comment>
<protein>
    <recommendedName>
        <fullName evidence="1">DUF6671 domain-containing protein</fullName>
    </recommendedName>
</protein>
<evidence type="ECO:0000313" key="2">
    <source>
        <dbReference type="EMBL" id="OCX16166.1"/>
    </source>
</evidence>
<proteinExistence type="predicted"/>
<evidence type="ECO:0000313" key="3">
    <source>
        <dbReference type="Proteomes" id="UP000094412"/>
    </source>
</evidence>
<dbReference type="AlphaFoldDB" id="A0A1C2DNE9"/>
<reference evidence="2 3" key="1">
    <citation type="submission" date="2016-08" db="EMBL/GenBank/DDBJ databases">
        <title>Whole genome sequence of Mesorhizobium sp. strain UASWS1009 isolated from industrial sewage.</title>
        <authorList>
            <person name="Crovadore J."/>
            <person name="Calmin G."/>
            <person name="Chablais R."/>
            <person name="Cochard B."/>
            <person name="Lefort F."/>
        </authorList>
    </citation>
    <scope>NUCLEOTIDE SEQUENCE [LARGE SCALE GENOMIC DNA]</scope>
    <source>
        <strain evidence="2 3">UASWS1009</strain>
    </source>
</reference>
<name>A0A1C2DNE9_9HYPH</name>
<dbReference type="EMBL" id="MDEO01000033">
    <property type="protein sequence ID" value="OCX16166.1"/>
    <property type="molecule type" value="Genomic_DNA"/>
</dbReference>
<dbReference type="Proteomes" id="UP000094412">
    <property type="component" value="Unassembled WGS sequence"/>
</dbReference>
<feature type="domain" description="DUF6671" evidence="1">
    <location>
        <begin position="75"/>
        <end position="294"/>
    </location>
</feature>
<organism evidence="2 3">
    <name type="scientific">Mesorhizobium hungaricum</name>
    <dbReference type="NCBI Taxonomy" id="1566387"/>
    <lineage>
        <taxon>Bacteria</taxon>
        <taxon>Pseudomonadati</taxon>
        <taxon>Pseudomonadota</taxon>
        <taxon>Alphaproteobacteria</taxon>
        <taxon>Hyphomicrobiales</taxon>
        <taxon>Phyllobacteriaceae</taxon>
        <taxon>Mesorhizobium</taxon>
    </lineage>
</organism>
<sequence>MRRHEPAATDEPRPYAGRSAVLATMHRKEDAIAPALNTTLGLVVVPASGLDTDQLGTFSGEIARQGTMLEVAVRKARLGMQGAGLPLGLASEGSFGPHPAIPFFAAGMELLVFVDDERGIVVSESLIADATNFGRLVVAPGDALDPFLERVGFPSHALIVRANEGSVTAALAKGITDRESLARAIATAAAASSDRRARLETDMRAHLNPTRMKSLAALADRLARRLATPCPACAAPGFGRTGSRVGLTCEACGTPTEMVLAEEYGCSACGCREERPRSDGLIRAPAQYCPECNP</sequence>
<dbReference type="STRING" id="1566387.QV13_14990"/>
<dbReference type="OrthoDB" id="9793837at2"/>
<keyword evidence="3" id="KW-1185">Reference proteome</keyword>
<accession>A0A1C2DNE9</accession>
<evidence type="ECO:0000259" key="1">
    <source>
        <dbReference type="Pfam" id="PF20376"/>
    </source>
</evidence>
<dbReference type="InterPro" id="IPR046612">
    <property type="entry name" value="DUF6671"/>
</dbReference>